<dbReference type="PANTHER" id="PTHR30146">
    <property type="entry name" value="LACI-RELATED TRANSCRIPTIONAL REPRESSOR"/>
    <property type="match status" value="1"/>
</dbReference>
<keyword evidence="1" id="KW-0805">Transcription regulation</keyword>
<dbReference type="AlphaFoldDB" id="A0A1Y4L9V9"/>
<comment type="caution">
    <text evidence="5">The sequence shown here is derived from an EMBL/GenBank/DDBJ whole genome shotgun (WGS) entry which is preliminary data.</text>
</comment>
<proteinExistence type="predicted"/>
<accession>A0A1Y4L9V9</accession>
<dbReference type="InterPro" id="IPR010982">
    <property type="entry name" value="Lambda_DNA-bd_dom_sf"/>
</dbReference>
<dbReference type="Pfam" id="PF13407">
    <property type="entry name" value="Peripla_BP_4"/>
    <property type="match status" value="1"/>
</dbReference>
<feature type="domain" description="HTH lacI-type" evidence="4">
    <location>
        <begin position="3"/>
        <end position="57"/>
    </location>
</feature>
<dbReference type="SMART" id="SM00354">
    <property type="entry name" value="HTH_LACI"/>
    <property type="match status" value="1"/>
</dbReference>
<dbReference type="EMBL" id="NFKK01000008">
    <property type="protein sequence ID" value="OUP52700.1"/>
    <property type="molecule type" value="Genomic_DNA"/>
</dbReference>
<dbReference type="RefSeq" id="WP_087372894.1">
    <property type="nucleotide sequence ID" value="NZ_NFKK01000008.1"/>
</dbReference>
<dbReference type="Pfam" id="PF00356">
    <property type="entry name" value="LacI"/>
    <property type="match status" value="1"/>
</dbReference>
<keyword evidence="3" id="KW-0804">Transcription</keyword>
<dbReference type="Gene3D" id="3.40.50.2300">
    <property type="match status" value="2"/>
</dbReference>
<evidence type="ECO:0000313" key="6">
    <source>
        <dbReference type="Proteomes" id="UP000195897"/>
    </source>
</evidence>
<dbReference type="SUPFAM" id="SSF47413">
    <property type="entry name" value="lambda repressor-like DNA-binding domains"/>
    <property type="match status" value="1"/>
</dbReference>
<dbReference type="CDD" id="cd06307">
    <property type="entry name" value="PBP1_sugar_binding"/>
    <property type="match status" value="1"/>
</dbReference>
<name>A0A1Y4L9V9_9FIRM</name>
<gene>
    <name evidence="5" type="ORF">B5F17_08325</name>
</gene>
<dbReference type="PROSITE" id="PS50932">
    <property type="entry name" value="HTH_LACI_2"/>
    <property type="match status" value="1"/>
</dbReference>
<sequence length="339" mass="37464">MAVTLRQIAELAGVSRGTVDRVMNNRGHVNEEVEARVRQIAAELGYEPNQAGRALARAKVSVKIGFLIQSVETPTMQTVAEGAEEAAAKLRSRGLDVVIRKLESLGEQQELDAIEALVKEGIKGLAITPSDSPEIYAALDRVVDLGIPVITVNGDAPRSRRMCFVGMDNEQGGRTAAGLVRSMLPAGGKVLTLSAYPNNHGHRARYVSFAEEMAKIAPDIQLLPLQHCFNRDDYAYELTLRALEEHEDLDVIYVTAHGQHGACEAIEKMGRKVRVVAYDLTPQNRIDLTENKIEFVIDQNARVQGTQPPQLLYEYLIEGKQPTCSQMYTDILIKTRYNI</sequence>
<evidence type="ECO:0000256" key="1">
    <source>
        <dbReference type="ARBA" id="ARBA00023015"/>
    </source>
</evidence>
<keyword evidence="2" id="KW-0238">DNA-binding</keyword>
<dbReference type="GO" id="GO:0000976">
    <property type="term" value="F:transcription cis-regulatory region binding"/>
    <property type="evidence" value="ECO:0007669"/>
    <property type="project" value="TreeGrafter"/>
</dbReference>
<evidence type="ECO:0000256" key="3">
    <source>
        <dbReference type="ARBA" id="ARBA00023163"/>
    </source>
</evidence>
<organism evidence="5 6">
    <name type="scientific">Butyricicoccus pullicaecorum</name>
    <dbReference type="NCBI Taxonomy" id="501571"/>
    <lineage>
        <taxon>Bacteria</taxon>
        <taxon>Bacillati</taxon>
        <taxon>Bacillota</taxon>
        <taxon>Clostridia</taxon>
        <taxon>Eubacteriales</taxon>
        <taxon>Butyricicoccaceae</taxon>
        <taxon>Butyricicoccus</taxon>
    </lineage>
</organism>
<dbReference type="Gene3D" id="1.10.260.40">
    <property type="entry name" value="lambda repressor-like DNA-binding domains"/>
    <property type="match status" value="1"/>
</dbReference>
<dbReference type="Proteomes" id="UP000195897">
    <property type="component" value="Unassembled WGS sequence"/>
</dbReference>
<dbReference type="CDD" id="cd01392">
    <property type="entry name" value="HTH_LacI"/>
    <property type="match status" value="1"/>
</dbReference>
<evidence type="ECO:0000313" key="5">
    <source>
        <dbReference type="EMBL" id="OUP52700.1"/>
    </source>
</evidence>
<reference evidence="6" key="1">
    <citation type="submission" date="2017-04" db="EMBL/GenBank/DDBJ databases">
        <title>Function of individual gut microbiota members based on whole genome sequencing of pure cultures obtained from chicken caecum.</title>
        <authorList>
            <person name="Medvecky M."/>
            <person name="Cejkova D."/>
            <person name="Polansky O."/>
            <person name="Karasova D."/>
            <person name="Kubasova T."/>
            <person name="Cizek A."/>
            <person name="Rychlik I."/>
        </authorList>
    </citation>
    <scope>NUCLEOTIDE SEQUENCE [LARGE SCALE GENOMIC DNA]</scope>
    <source>
        <strain evidence="6">An180</strain>
    </source>
</reference>
<dbReference type="InterPro" id="IPR025997">
    <property type="entry name" value="SBP_2_dom"/>
</dbReference>
<dbReference type="SUPFAM" id="SSF53822">
    <property type="entry name" value="Periplasmic binding protein-like I"/>
    <property type="match status" value="1"/>
</dbReference>
<protein>
    <recommendedName>
        <fullName evidence="4">HTH lacI-type domain-containing protein</fullName>
    </recommendedName>
</protein>
<dbReference type="InterPro" id="IPR028082">
    <property type="entry name" value="Peripla_BP_I"/>
</dbReference>
<evidence type="ECO:0000256" key="2">
    <source>
        <dbReference type="ARBA" id="ARBA00023125"/>
    </source>
</evidence>
<evidence type="ECO:0000259" key="4">
    <source>
        <dbReference type="PROSITE" id="PS50932"/>
    </source>
</evidence>
<dbReference type="GO" id="GO:0003700">
    <property type="term" value="F:DNA-binding transcription factor activity"/>
    <property type="evidence" value="ECO:0007669"/>
    <property type="project" value="TreeGrafter"/>
</dbReference>
<dbReference type="InterPro" id="IPR000843">
    <property type="entry name" value="HTH_LacI"/>
</dbReference>
<dbReference type="PANTHER" id="PTHR30146:SF152">
    <property type="entry name" value="TRANSCRIPTIONAL REGULATORY PROTEIN"/>
    <property type="match status" value="1"/>
</dbReference>